<dbReference type="Gene3D" id="3.40.630.30">
    <property type="match status" value="1"/>
</dbReference>
<protein>
    <submittedName>
        <fullName evidence="2">GNAT family N-acetyltransferase</fullName>
    </submittedName>
</protein>
<dbReference type="EMBL" id="CP097636">
    <property type="protein sequence ID" value="URI10456.1"/>
    <property type="molecule type" value="Genomic_DNA"/>
</dbReference>
<feature type="domain" description="N-acetyltransferase" evidence="1">
    <location>
        <begin position="3"/>
        <end position="159"/>
    </location>
</feature>
<evidence type="ECO:0000313" key="2">
    <source>
        <dbReference type="EMBL" id="URI10456.1"/>
    </source>
</evidence>
<name>A0ABY4SAS8_AQUTE</name>
<dbReference type="PANTHER" id="PTHR47443:SF3">
    <property type="entry name" value="GCN5-RELATED N-ACETYLTRANSFERASE 4, CHLOROPLASTIC"/>
    <property type="match status" value="1"/>
</dbReference>
<keyword evidence="3" id="KW-1185">Reference proteome</keyword>
<dbReference type="PROSITE" id="PS51186">
    <property type="entry name" value="GNAT"/>
    <property type="match status" value="1"/>
</dbReference>
<dbReference type="SUPFAM" id="SSF55729">
    <property type="entry name" value="Acyl-CoA N-acyltransferases (Nat)"/>
    <property type="match status" value="1"/>
</dbReference>
<proteinExistence type="predicted"/>
<sequence>MTTVLRRMSPEAFGPVMQASIASYAQENVQAGRWPAEGALERARADFLALLPQGLATPDHHLFEVLAAPEGPVVGHLWLALERRHGDCSAFVYDVEIAPEHRRQGHARRAFQAMEAVAAELGATSIGLHVFAHNPGAQALYQSLGYQVTGINMKKSLPG</sequence>
<evidence type="ECO:0000259" key="1">
    <source>
        <dbReference type="PROSITE" id="PS51186"/>
    </source>
</evidence>
<dbReference type="InterPro" id="IPR000182">
    <property type="entry name" value="GNAT_dom"/>
</dbReference>
<dbReference type="InterPro" id="IPR016181">
    <property type="entry name" value="Acyl_CoA_acyltransferase"/>
</dbReference>
<evidence type="ECO:0000313" key="3">
    <source>
        <dbReference type="Proteomes" id="UP001056201"/>
    </source>
</evidence>
<gene>
    <name evidence="2" type="ORF">MW290_15710</name>
</gene>
<dbReference type="Proteomes" id="UP001056201">
    <property type="component" value="Chromosome 2"/>
</dbReference>
<organism evidence="2 3">
    <name type="scientific">Aquincola tertiaricarbonis</name>
    <dbReference type="NCBI Taxonomy" id="391953"/>
    <lineage>
        <taxon>Bacteria</taxon>
        <taxon>Pseudomonadati</taxon>
        <taxon>Pseudomonadota</taxon>
        <taxon>Betaproteobacteria</taxon>
        <taxon>Burkholderiales</taxon>
        <taxon>Sphaerotilaceae</taxon>
        <taxon>Aquincola</taxon>
    </lineage>
</organism>
<dbReference type="RefSeq" id="WP_250198663.1">
    <property type="nucleotide sequence ID" value="NZ_CP097636.1"/>
</dbReference>
<reference evidence="2" key="1">
    <citation type="submission" date="2022-05" db="EMBL/GenBank/DDBJ databases">
        <title>An RpoN-dependent PEP-CTERM gene is involved in floc formation of an Aquincola tertiaricarbonis strain.</title>
        <authorList>
            <person name="Qiu D."/>
            <person name="Xia M."/>
        </authorList>
    </citation>
    <scope>NUCLEOTIDE SEQUENCE</scope>
    <source>
        <strain evidence="2">RN12</strain>
    </source>
</reference>
<dbReference type="CDD" id="cd04301">
    <property type="entry name" value="NAT_SF"/>
    <property type="match status" value="1"/>
</dbReference>
<dbReference type="Pfam" id="PF00583">
    <property type="entry name" value="Acetyltransf_1"/>
    <property type="match status" value="1"/>
</dbReference>
<accession>A0ABY4SAS8</accession>
<dbReference type="PANTHER" id="PTHR47443">
    <property type="entry name" value="ACYL-COA N-ACYLTRANSFERASES (NAT) SUPERFAMILY PROTEIN"/>
    <property type="match status" value="1"/>
</dbReference>